<dbReference type="Proteomes" id="UP000282613">
    <property type="component" value="Unassembled WGS sequence"/>
</dbReference>
<reference evidence="5" key="1">
    <citation type="submission" date="2017-02" db="UniProtKB">
        <authorList>
            <consortium name="WormBaseParasite"/>
        </authorList>
    </citation>
    <scope>IDENTIFICATION</scope>
</reference>
<dbReference type="PANTHER" id="PTHR44394:SF1">
    <property type="entry name" value="BETA-ALANINE-ACTIVATING ENZYME"/>
    <property type="match status" value="1"/>
</dbReference>
<organism evidence="5">
    <name type="scientific">Taenia asiatica</name>
    <name type="common">Asian tapeworm</name>
    <dbReference type="NCBI Taxonomy" id="60517"/>
    <lineage>
        <taxon>Eukaryota</taxon>
        <taxon>Metazoa</taxon>
        <taxon>Spiralia</taxon>
        <taxon>Lophotrochozoa</taxon>
        <taxon>Platyhelminthes</taxon>
        <taxon>Cestoda</taxon>
        <taxon>Eucestoda</taxon>
        <taxon>Cyclophyllidea</taxon>
        <taxon>Taeniidae</taxon>
        <taxon>Taenia</taxon>
    </lineage>
</organism>
<dbReference type="InterPro" id="IPR015943">
    <property type="entry name" value="WD40/YVTN_repeat-like_dom_sf"/>
</dbReference>
<dbReference type="InterPro" id="IPR002372">
    <property type="entry name" value="PQQ_rpt_dom"/>
</dbReference>
<dbReference type="STRING" id="60517.A0A0R3VX46"/>
<keyword evidence="4" id="KW-1185">Reference proteome</keyword>
<dbReference type="SUPFAM" id="SSF56801">
    <property type="entry name" value="Acetyl-CoA synthetase-like"/>
    <property type="match status" value="1"/>
</dbReference>
<dbReference type="SUPFAM" id="SSF50998">
    <property type="entry name" value="Quinoprotein alcohol dehydrogenase-like"/>
    <property type="match status" value="1"/>
</dbReference>
<evidence type="ECO:0000313" key="3">
    <source>
        <dbReference type="EMBL" id="VDK24091.1"/>
    </source>
</evidence>
<dbReference type="WBParaSite" id="TASK_0000199001-mRNA-1">
    <property type="protein sequence ID" value="TASK_0000199001-mRNA-1"/>
    <property type="gene ID" value="TASK_0000199001"/>
</dbReference>
<feature type="domain" description="Pyrrolo-quinoline quinone repeat" evidence="2">
    <location>
        <begin position="610"/>
        <end position="956"/>
    </location>
</feature>
<dbReference type="Gene3D" id="2.130.10.10">
    <property type="entry name" value="YVTN repeat-like/Quinoprotein amine dehydrogenase"/>
    <property type="match status" value="2"/>
</dbReference>
<name>A0A0R3VX46_TAEAS</name>
<dbReference type="InterPro" id="IPR042099">
    <property type="entry name" value="ANL_N_sf"/>
</dbReference>
<dbReference type="InterPro" id="IPR000873">
    <property type="entry name" value="AMP-dep_synth/lig_dom"/>
</dbReference>
<accession>A0A0R3VX46</accession>
<dbReference type="Pfam" id="PF00501">
    <property type="entry name" value="AMP-binding"/>
    <property type="match status" value="1"/>
</dbReference>
<dbReference type="Gene3D" id="3.40.50.12780">
    <property type="entry name" value="N-terminal domain of ligase-like"/>
    <property type="match status" value="1"/>
</dbReference>
<dbReference type="OrthoDB" id="408177at2759"/>
<gene>
    <name evidence="3" type="ORF">TASK_LOCUS1991</name>
</gene>
<dbReference type="GO" id="GO:0043041">
    <property type="term" value="P:amino acid activation for nonribosomal peptide biosynthetic process"/>
    <property type="evidence" value="ECO:0007669"/>
    <property type="project" value="TreeGrafter"/>
</dbReference>
<dbReference type="PANTHER" id="PTHR44394">
    <property type="entry name" value="BETA-ALANINE-ACTIVATING ENZYME"/>
    <property type="match status" value="1"/>
</dbReference>
<dbReference type="EMBL" id="UYRS01000852">
    <property type="protein sequence ID" value="VDK24091.1"/>
    <property type="molecule type" value="Genomic_DNA"/>
</dbReference>
<dbReference type="SMART" id="SM00564">
    <property type="entry name" value="PQQ"/>
    <property type="match status" value="5"/>
</dbReference>
<dbReference type="InterPro" id="IPR011047">
    <property type="entry name" value="Quinoprotein_ADH-like_sf"/>
</dbReference>
<sequence length="966" mass="105318">MCFNWPCSLHSLVSPHWLPDDVVAEVWTNDSEFLSVQRKGRLTCSDFFHLSMQLAEHLRPLSPTLVGILWSPSVYTVVAVHGVLLSSSAFMPLSDRNWSSEMLELFGAVICLSTELDVPNENFECVQTSPFKIFTRSAGIIQRLPLSNLAYCIMTSGSTGSPKLVLTSHSCASANVVELCARLPPAANTSGVFVTAPLTFDACIIQLYLGLATHRRAVLPSASLLFSMEGKLLAQVISSANVDTWQCTPSVFSRLASLPVELKHMWIFLGGEPCSTARLSKWAKYWKFFFLYGLTEVSAWSSIVDANALMSEEPPRAGATPLGVAMAHSLVVLKDVDEETGVGQVYTARKGGGYATVEEPFTTVKLFAALQQMPDAGLVATGDFAIASPTSQSPLWFLGRKDRVVKVHGRKCHLESLETEILELLTNRLSGSRHHVINCRCDVHPLRAHVQLDGALSPKEANDIKEWLLQRVTFPISLCNLFLSDSPLNLNANDKVVDKSVRLACLSSIGPVDANNKQHYQLTFQQLGGSSLKAMHLIESLTSDWPSLKEKKALLLSTLFSRPFAEFIQLAQESALREMEDAKEMLVSDTDMRKKPRLECKAELVWSAALGKCVDASPVVDAAMESVFVGSHAGLFRRLCLRTGEVVWSHTVGSRIEATACLVDDLVVFGTLDGHLHALRVVDGALAWTLEMGGAVKSSPTWVPNSSRLLVGSHGRRVLAIDGRGHTVWVANLDRSPIVAPITVDRKSEFAFVGTLGGSLHRIIVKLGTTDWSVNKLGPIFGAPTLLSDLGRVVVTTADGGVHCLSESRGERLWTTTVTPQGGFFSPPVPLPHYPALLLLANQSGHLHALASTDGSVTWSADCGDAERTAGAHTAFLTTPSVILQEQQQRFPLVVFARTDGCLFVCVGHARTPPILHVVYRLPSETFSAPLLLHLEPSVVSIVIGCRDDTVNRLDINLKNIFEMIY</sequence>
<evidence type="ECO:0000313" key="4">
    <source>
        <dbReference type="Proteomes" id="UP000282613"/>
    </source>
</evidence>
<dbReference type="InterPro" id="IPR018391">
    <property type="entry name" value="PQQ_b-propeller_rpt"/>
</dbReference>
<evidence type="ECO:0000313" key="5">
    <source>
        <dbReference type="WBParaSite" id="TASK_0000199001-mRNA-1"/>
    </source>
</evidence>
<protein>
    <submittedName>
        <fullName evidence="5">AMP-binding domain-containing protein</fullName>
    </submittedName>
</protein>
<proteinExistence type="predicted"/>
<dbReference type="PROSITE" id="PS00012">
    <property type="entry name" value="PHOSPHOPANTETHEINE"/>
    <property type="match status" value="1"/>
</dbReference>
<dbReference type="Pfam" id="PF13570">
    <property type="entry name" value="Beta-prop_ACSF4"/>
    <property type="match status" value="1"/>
</dbReference>
<feature type="domain" description="AMP-dependent synthetase/ligase" evidence="1">
    <location>
        <begin position="33"/>
        <end position="339"/>
    </location>
</feature>
<reference evidence="3 4" key="2">
    <citation type="submission" date="2018-11" db="EMBL/GenBank/DDBJ databases">
        <authorList>
            <consortium name="Pathogen Informatics"/>
        </authorList>
    </citation>
    <scope>NUCLEOTIDE SEQUENCE [LARGE SCALE GENOMIC DNA]</scope>
</reference>
<evidence type="ECO:0000259" key="2">
    <source>
        <dbReference type="Pfam" id="PF13570"/>
    </source>
</evidence>
<dbReference type="InterPro" id="IPR006162">
    <property type="entry name" value="Ppantetheine_attach_site"/>
</dbReference>
<dbReference type="InterPro" id="IPR052091">
    <property type="entry name" value="Beta-ala_Activ/Resist"/>
</dbReference>
<evidence type="ECO:0000259" key="1">
    <source>
        <dbReference type="Pfam" id="PF00501"/>
    </source>
</evidence>
<dbReference type="AlphaFoldDB" id="A0A0R3VX46"/>